<name>A0ABV7UMD7_9HYPH</name>
<dbReference type="InterPro" id="IPR036162">
    <property type="entry name" value="Resolvase-like_N_sf"/>
</dbReference>
<sequence>MTKLGYILARDEIDVHSQGLDLQAAGMDEPHVDYVDNDLIERPELKALLAKLIPGDTLVVTRLGHLATSSNGAVSVIIRVAEAGAGIHAILDEITISPEDVRRASRIMEVLESIDTTSAPVAQVAPAAKPRFNLAGRPRSLTPEQISHARQSIARGEQTASSMARLLKVNKTTLWRALREETFLSVSDIP</sequence>
<dbReference type="SUPFAM" id="SSF46689">
    <property type="entry name" value="Homeodomain-like"/>
    <property type="match status" value="1"/>
</dbReference>
<gene>
    <name evidence="2" type="ORF">ACFONL_20985</name>
</gene>
<dbReference type="CDD" id="cd00569">
    <property type="entry name" value="HTH_Hin_like"/>
    <property type="match status" value="1"/>
</dbReference>
<protein>
    <submittedName>
        <fullName evidence="2">Recombinase family protein</fullName>
    </submittedName>
</protein>
<proteinExistence type="inferred from homology"/>
<dbReference type="Gene3D" id="1.10.10.60">
    <property type="entry name" value="Homeodomain-like"/>
    <property type="match status" value="1"/>
</dbReference>
<keyword evidence="3" id="KW-1185">Reference proteome</keyword>
<dbReference type="EMBL" id="JBHRYC010000101">
    <property type="protein sequence ID" value="MFC3639820.1"/>
    <property type="molecule type" value="Genomic_DNA"/>
</dbReference>
<evidence type="ECO:0000313" key="2">
    <source>
        <dbReference type="EMBL" id="MFC3639820.1"/>
    </source>
</evidence>
<dbReference type="Proteomes" id="UP001595704">
    <property type="component" value="Unassembled WGS sequence"/>
</dbReference>
<dbReference type="SUPFAM" id="SSF53041">
    <property type="entry name" value="Resolvase-like"/>
    <property type="match status" value="1"/>
</dbReference>
<organism evidence="2 3">
    <name type="scientific">Camelimonas fluminis</name>
    <dbReference type="NCBI Taxonomy" id="1576911"/>
    <lineage>
        <taxon>Bacteria</taxon>
        <taxon>Pseudomonadati</taxon>
        <taxon>Pseudomonadota</taxon>
        <taxon>Alphaproteobacteria</taxon>
        <taxon>Hyphomicrobiales</taxon>
        <taxon>Chelatococcaceae</taxon>
        <taxon>Camelimonas</taxon>
    </lineage>
</organism>
<comment type="similarity">
    <text evidence="1">Belongs to the site-specific recombinase resolvase family.</text>
</comment>
<evidence type="ECO:0000313" key="3">
    <source>
        <dbReference type="Proteomes" id="UP001595704"/>
    </source>
</evidence>
<comment type="caution">
    <text evidence="2">The sequence shown here is derived from an EMBL/GenBank/DDBJ whole genome shotgun (WGS) entry which is preliminary data.</text>
</comment>
<accession>A0ABV7UMD7</accession>
<reference evidence="3" key="1">
    <citation type="journal article" date="2019" name="Int. J. Syst. Evol. Microbiol.">
        <title>The Global Catalogue of Microorganisms (GCM) 10K type strain sequencing project: providing services to taxonomists for standard genome sequencing and annotation.</title>
        <authorList>
            <consortium name="The Broad Institute Genomics Platform"/>
            <consortium name="The Broad Institute Genome Sequencing Center for Infectious Disease"/>
            <person name="Wu L."/>
            <person name="Ma J."/>
        </authorList>
    </citation>
    <scope>NUCLEOTIDE SEQUENCE [LARGE SCALE GENOMIC DNA]</scope>
    <source>
        <strain evidence="3">KCTC 42282</strain>
    </source>
</reference>
<dbReference type="InterPro" id="IPR009057">
    <property type="entry name" value="Homeodomain-like_sf"/>
</dbReference>
<evidence type="ECO:0000256" key="1">
    <source>
        <dbReference type="ARBA" id="ARBA00009913"/>
    </source>
</evidence>
<dbReference type="RefSeq" id="WP_191321334.1">
    <property type="nucleotide sequence ID" value="NZ_BNCG01000065.1"/>
</dbReference>
<dbReference type="Gene3D" id="3.40.50.1390">
    <property type="entry name" value="Resolvase, N-terminal catalytic domain"/>
    <property type="match status" value="1"/>
</dbReference>